<dbReference type="SMART" id="SM00028">
    <property type="entry name" value="TPR"/>
    <property type="match status" value="6"/>
</dbReference>
<dbReference type="EMBL" id="GL376603">
    <property type="status" value="NOT_ANNOTATED_CDS"/>
    <property type="molecule type" value="Genomic_DNA"/>
</dbReference>
<dbReference type="PANTHER" id="PTHR46630">
    <property type="entry name" value="TETRATRICOPEPTIDE REPEAT PROTEIN 29"/>
    <property type="match status" value="1"/>
</dbReference>
<dbReference type="EnsemblProtists" id="PYU1_T003487">
    <property type="protein sequence ID" value="PYU1_T003487"/>
    <property type="gene ID" value="PYU1_G003477"/>
</dbReference>
<evidence type="ECO:0000313" key="8">
    <source>
        <dbReference type="Proteomes" id="UP000019132"/>
    </source>
</evidence>
<evidence type="ECO:0000256" key="6">
    <source>
        <dbReference type="SAM" id="MobiDB-lite"/>
    </source>
</evidence>
<dbReference type="Gene3D" id="1.25.40.10">
    <property type="entry name" value="Tetratricopeptide repeat domain"/>
    <property type="match status" value="2"/>
</dbReference>
<dbReference type="GO" id="GO:0005737">
    <property type="term" value="C:cytoplasm"/>
    <property type="evidence" value="ECO:0007669"/>
    <property type="project" value="UniProtKB-SubCell"/>
</dbReference>
<reference evidence="7" key="3">
    <citation type="submission" date="2015-02" db="UniProtKB">
        <authorList>
            <consortium name="EnsemblProtists"/>
        </authorList>
    </citation>
    <scope>IDENTIFICATION</scope>
    <source>
        <strain evidence="7">DAOM BR144</strain>
    </source>
</reference>
<organism evidence="7 8">
    <name type="scientific">Globisporangium ultimum (strain ATCC 200006 / CBS 805.95 / DAOM BR144)</name>
    <name type="common">Pythium ultimum</name>
    <dbReference type="NCBI Taxonomy" id="431595"/>
    <lineage>
        <taxon>Eukaryota</taxon>
        <taxon>Sar</taxon>
        <taxon>Stramenopiles</taxon>
        <taxon>Oomycota</taxon>
        <taxon>Peronosporomycetes</taxon>
        <taxon>Pythiales</taxon>
        <taxon>Pythiaceae</taxon>
        <taxon>Globisporangium</taxon>
    </lineage>
</organism>
<dbReference type="GO" id="GO:0003341">
    <property type="term" value="P:cilium movement"/>
    <property type="evidence" value="ECO:0007669"/>
    <property type="project" value="TreeGrafter"/>
</dbReference>
<feature type="region of interest" description="Disordered" evidence="6">
    <location>
        <begin position="1"/>
        <end position="46"/>
    </location>
</feature>
<keyword evidence="2" id="KW-0963">Cytoplasm</keyword>
<accession>K3WEU6</accession>
<evidence type="ECO:0000256" key="3">
    <source>
        <dbReference type="ARBA" id="ARBA00022737"/>
    </source>
</evidence>
<evidence type="ECO:0000256" key="4">
    <source>
        <dbReference type="ARBA" id="ARBA00022803"/>
    </source>
</evidence>
<keyword evidence="3" id="KW-0677">Repeat</keyword>
<evidence type="ECO:0000256" key="2">
    <source>
        <dbReference type="ARBA" id="ARBA00022490"/>
    </source>
</evidence>
<dbReference type="Proteomes" id="UP000019132">
    <property type="component" value="Unassembled WGS sequence"/>
</dbReference>
<feature type="compositionally biased region" description="Polar residues" evidence="6">
    <location>
        <begin position="1"/>
        <end position="27"/>
    </location>
</feature>
<sequence length="461" mass="50557">MRRSEASANSGSAAMTSKKSVVPTASQKPVRAKPMRGPGVDATSGNYALQGGGVAAGRTGEDNATPVMTHAGAQTKLKEDFCTQVLLGGYVQSFVDLFYLTHRNDTAAAASSSAGNTGSNEAAATTMGSSSFEVSELEFLRDQLVAAEHCKRKGEIPEVLHAYDSLATYCREKNDIPTMIFFYDKCLEIARLVGDQMSEMRVLHKIGTGYHTLRDLERAREYHEQYVAIAQVVYEHEDDDELRGDAYRDLGKVYVDLAVQHELTKQFQSAIDLYKQYLDCASKAGDKDYIAHAQYKIGACYNALSQPANALPFLEAYLTTCRKTGDVEGEGNACAELATAHDQLDNKQLSIDFLNHYIAIATKAENVANQADACRRLGHIYTASQDFARAREMHEKNYELVPAVVAAQVKGVADETTWNCSRVNVGAARANDKLAVFLTLVKDDFRGLLEWKNSRTIPSAE</sequence>
<dbReference type="SUPFAM" id="SSF48452">
    <property type="entry name" value="TPR-like"/>
    <property type="match status" value="2"/>
</dbReference>
<reference evidence="8" key="2">
    <citation type="submission" date="2010-04" db="EMBL/GenBank/DDBJ databases">
        <authorList>
            <person name="Buell R."/>
            <person name="Hamilton J."/>
            <person name="Hostetler J."/>
        </authorList>
    </citation>
    <scope>NUCLEOTIDE SEQUENCE [LARGE SCALE GENOMIC DNA]</scope>
    <source>
        <strain evidence="8">DAOM:BR144</strain>
    </source>
</reference>
<dbReference type="InterPro" id="IPR051476">
    <property type="entry name" value="Bac_ResReg_Asp_Phosphatase"/>
</dbReference>
<dbReference type="InterPro" id="IPR011990">
    <property type="entry name" value="TPR-like_helical_dom_sf"/>
</dbReference>
<evidence type="ECO:0000313" key="7">
    <source>
        <dbReference type="EnsemblProtists" id="PYU1_T003487"/>
    </source>
</evidence>
<protein>
    <recommendedName>
        <fullName evidence="5">Tetratricopeptide repeat protein 29</fullName>
    </recommendedName>
</protein>
<name>K3WEU6_GLOUD</name>
<dbReference type="GO" id="GO:0005929">
    <property type="term" value="C:cilium"/>
    <property type="evidence" value="ECO:0007669"/>
    <property type="project" value="TreeGrafter"/>
</dbReference>
<evidence type="ECO:0000256" key="1">
    <source>
        <dbReference type="ARBA" id="ARBA00004496"/>
    </source>
</evidence>
<dbReference type="AlphaFoldDB" id="K3WEU6"/>
<dbReference type="InParanoid" id="K3WEU6"/>
<dbReference type="eggNOG" id="ENOG502QQ2U">
    <property type="taxonomic scope" value="Eukaryota"/>
</dbReference>
<comment type="subcellular location">
    <subcellularLocation>
        <location evidence="1">Cytoplasm</location>
    </subcellularLocation>
</comment>
<dbReference type="VEuPathDB" id="FungiDB:PYU1_G003477"/>
<reference evidence="8" key="1">
    <citation type="journal article" date="2010" name="Genome Biol.">
        <title>Genome sequence of the necrotrophic plant pathogen Pythium ultimum reveals original pathogenicity mechanisms and effector repertoire.</title>
        <authorList>
            <person name="Levesque C.A."/>
            <person name="Brouwer H."/>
            <person name="Cano L."/>
            <person name="Hamilton J.P."/>
            <person name="Holt C."/>
            <person name="Huitema E."/>
            <person name="Raffaele S."/>
            <person name="Robideau G.P."/>
            <person name="Thines M."/>
            <person name="Win J."/>
            <person name="Zerillo M.M."/>
            <person name="Beakes G.W."/>
            <person name="Boore J.L."/>
            <person name="Busam D."/>
            <person name="Dumas B."/>
            <person name="Ferriera S."/>
            <person name="Fuerstenberg S.I."/>
            <person name="Gachon C.M."/>
            <person name="Gaulin E."/>
            <person name="Govers F."/>
            <person name="Grenville-Briggs L."/>
            <person name="Horner N."/>
            <person name="Hostetler J."/>
            <person name="Jiang R.H."/>
            <person name="Johnson J."/>
            <person name="Krajaejun T."/>
            <person name="Lin H."/>
            <person name="Meijer H.J."/>
            <person name="Moore B."/>
            <person name="Morris P."/>
            <person name="Phuntmart V."/>
            <person name="Puiu D."/>
            <person name="Shetty J."/>
            <person name="Stajich J.E."/>
            <person name="Tripathy S."/>
            <person name="Wawra S."/>
            <person name="van West P."/>
            <person name="Whitty B.R."/>
            <person name="Coutinho P.M."/>
            <person name="Henrissat B."/>
            <person name="Martin F."/>
            <person name="Thomas P.D."/>
            <person name="Tyler B.M."/>
            <person name="De Vries R.P."/>
            <person name="Kamoun S."/>
            <person name="Yandell M."/>
            <person name="Tisserat N."/>
            <person name="Buell C.R."/>
        </authorList>
    </citation>
    <scope>NUCLEOTIDE SEQUENCE</scope>
    <source>
        <strain evidence="8">DAOM:BR144</strain>
    </source>
</reference>
<keyword evidence="8" id="KW-1185">Reference proteome</keyword>
<dbReference type="HOGENOM" id="CLU_048210_0_0_1"/>
<evidence type="ECO:0000256" key="5">
    <source>
        <dbReference type="ARBA" id="ARBA00040665"/>
    </source>
</evidence>
<dbReference type="InterPro" id="IPR019734">
    <property type="entry name" value="TPR_rpt"/>
</dbReference>
<dbReference type="PANTHER" id="PTHR46630:SF1">
    <property type="entry name" value="TETRATRICOPEPTIDE REPEAT PROTEIN 29"/>
    <property type="match status" value="1"/>
</dbReference>
<proteinExistence type="predicted"/>
<dbReference type="OMA" id="QLAWMSG"/>
<dbReference type="STRING" id="431595.K3WEU6"/>
<keyword evidence="4" id="KW-0802">TPR repeat</keyword>